<gene>
    <name evidence="2" type="ORF">VNI00_017527</name>
</gene>
<protein>
    <submittedName>
        <fullName evidence="2">Uncharacterized protein</fullName>
    </submittedName>
</protein>
<evidence type="ECO:0000256" key="1">
    <source>
        <dbReference type="SAM" id="MobiDB-lite"/>
    </source>
</evidence>
<reference evidence="2 3" key="1">
    <citation type="submission" date="2024-01" db="EMBL/GenBank/DDBJ databases">
        <title>A draft genome for a cacao thread blight-causing isolate of Paramarasmius palmivorus.</title>
        <authorList>
            <person name="Baruah I.K."/>
            <person name="Bukari Y."/>
            <person name="Amoako-Attah I."/>
            <person name="Meinhardt L.W."/>
            <person name="Bailey B.A."/>
            <person name="Cohen S.P."/>
        </authorList>
    </citation>
    <scope>NUCLEOTIDE SEQUENCE [LARGE SCALE GENOMIC DNA]</scope>
    <source>
        <strain evidence="2 3">GH-12</strain>
    </source>
</reference>
<proteinExistence type="predicted"/>
<dbReference type="AlphaFoldDB" id="A0AAW0B4Q5"/>
<comment type="caution">
    <text evidence="2">The sequence shown here is derived from an EMBL/GenBank/DDBJ whole genome shotgun (WGS) entry which is preliminary data.</text>
</comment>
<feature type="region of interest" description="Disordered" evidence="1">
    <location>
        <begin position="50"/>
        <end position="153"/>
    </location>
</feature>
<feature type="compositionally biased region" description="Low complexity" evidence="1">
    <location>
        <begin position="78"/>
        <end position="130"/>
    </location>
</feature>
<organism evidence="2 3">
    <name type="scientific">Paramarasmius palmivorus</name>
    <dbReference type="NCBI Taxonomy" id="297713"/>
    <lineage>
        <taxon>Eukaryota</taxon>
        <taxon>Fungi</taxon>
        <taxon>Dikarya</taxon>
        <taxon>Basidiomycota</taxon>
        <taxon>Agaricomycotina</taxon>
        <taxon>Agaricomycetes</taxon>
        <taxon>Agaricomycetidae</taxon>
        <taxon>Agaricales</taxon>
        <taxon>Marasmiineae</taxon>
        <taxon>Marasmiaceae</taxon>
        <taxon>Paramarasmius</taxon>
    </lineage>
</organism>
<dbReference type="EMBL" id="JAYKXP010000176">
    <property type="protein sequence ID" value="KAK7021081.1"/>
    <property type="molecule type" value="Genomic_DNA"/>
</dbReference>
<dbReference type="Proteomes" id="UP001383192">
    <property type="component" value="Unassembled WGS sequence"/>
</dbReference>
<keyword evidence="3" id="KW-1185">Reference proteome</keyword>
<sequence length="273" mass="29870">MAAVGLREALNRVHWHHGRMNYFLVEAEAHLRESQRAAALVEELYAEQPRDAVTVSDDDDDDSMYDDPETDELIRQVRSPTATPSRGTTSSSRSQRSATPQPSSSQTRTQRVRESTPTSTPTAPRSSFPPRLAPSTPQTPRTPQKKSKNKPAGGYVILFGKNGVSGVFQDWALGAGPVYTGAKGAIVQGYATFDAARKAWSAVESSGLIAYLSHPTHKEDWFVVLAGAEPGVCQREGLMGRIGMEYLEHIKVEDILVSSSQKEALAMFRRGRA</sequence>
<name>A0AAW0B4Q5_9AGAR</name>
<accession>A0AAW0B4Q5</accession>
<evidence type="ECO:0000313" key="2">
    <source>
        <dbReference type="EMBL" id="KAK7021081.1"/>
    </source>
</evidence>
<evidence type="ECO:0000313" key="3">
    <source>
        <dbReference type="Proteomes" id="UP001383192"/>
    </source>
</evidence>
<feature type="compositionally biased region" description="Acidic residues" evidence="1">
    <location>
        <begin position="56"/>
        <end position="71"/>
    </location>
</feature>